<name>A0A9P5YKZ9_9AGAR</name>
<reference evidence="1" key="1">
    <citation type="submission" date="2020-11" db="EMBL/GenBank/DDBJ databases">
        <authorList>
            <consortium name="DOE Joint Genome Institute"/>
            <person name="Ahrendt S."/>
            <person name="Riley R."/>
            <person name="Andreopoulos W."/>
            <person name="Labutti K."/>
            <person name="Pangilinan J."/>
            <person name="Ruiz-Duenas F.J."/>
            <person name="Barrasa J.M."/>
            <person name="Sanchez-Garcia M."/>
            <person name="Camarero S."/>
            <person name="Miyauchi S."/>
            <person name="Serrano A."/>
            <person name="Linde D."/>
            <person name="Babiker R."/>
            <person name="Drula E."/>
            <person name="Ayuso-Fernandez I."/>
            <person name="Pacheco R."/>
            <person name="Padilla G."/>
            <person name="Ferreira P."/>
            <person name="Barriuso J."/>
            <person name="Kellner H."/>
            <person name="Castanera R."/>
            <person name="Alfaro M."/>
            <person name="Ramirez L."/>
            <person name="Pisabarro A.G."/>
            <person name="Kuo A."/>
            <person name="Tritt A."/>
            <person name="Lipzen A."/>
            <person name="He G."/>
            <person name="Yan M."/>
            <person name="Ng V."/>
            <person name="Cullen D."/>
            <person name="Martin F."/>
            <person name="Rosso M.-N."/>
            <person name="Henrissat B."/>
            <person name="Hibbett D."/>
            <person name="Martinez A.T."/>
            <person name="Grigoriev I.V."/>
        </authorList>
    </citation>
    <scope>NUCLEOTIDE SEQUENCE</scope>
    <source>
        <strain evidence="1">CIRM-BRFM 674</strain>
    </source>
</reference>
<evidence type="ECO:0000313" key="2">
    <source>
        <dbReference type="Proteomes" id="UP000807469"/>
    </source>
</evidence>
<keyword evidence="2" id="KW-1185">Reference proteome</keyword>
<organism evidence="1 2">
    <name type="scientific">Pholiota conissans</name>
    <dbReference type="NCBI Taxonomy" id="109636"/>
    <lineage>
        <taxon>Eukaryota</taxon>
        <taxon>Fungi</taxon>
        <taxon>Dikarya</taxon>
        <taxon>Basidiomycota</taxon>
        <taxon>Agaricomycotina</taxon>
        <taxon>Agaricomycetes</taxon>
        <taxon>Agaricomycetidae</taxon>
        <taxon>Agaricales</taxon>
        <taxon>Agaricineae</taxon>
        <taxon>Strophariaceae</taxon>
        <taxon>Pholiota</taxon>
    </lineage>
</organism>
<evidence type="ECO:0000313" key="1">
    <source>
        <dbReference type="EMBL" id="KAF9470519.1"/>
    </source>
</evidence>
<dbReference type="Proteomes" id="UP000807469">
    <property type="component" value="Unassembled WGS sequence"/>
</dbReference>
<dbReference type="EMBL" id="MU155957">
    <property type="protein sequence ID" value="KAF9470519.1"/>
    <property type="molecule type" value="Genomic_DNA"/>
</dbReference>
<dbReference type="AlphaFoldDB" id="A0A9P5YKZ9"/>
<accession>A0A9P5YKZ9</accession>
<comment type="caution">
    <text evidence="1">The sequence shown here is derived from an EMBL/GenBank/DDBJ whole genome shotgun (WGS) entry which is preliminary data.</text>
</comment>
<proteinExistence type="predicted"/>
<gene>
    <name evidence="1" type="ORF">BDN70DRAFT_689603</name>
</gene>
<sequence>MVALASLSSTNERMPQTSRSGYVALLTSKSSGYTAAFQLFPLVGPASVFQLANIRSRYASPFLLFDFSSFDSRDCYQISTRKQCFACFTTFCGLLLWMDTLYSPLSF</sequence>
<protein>
    <submittedName>
        <fullName evidence="1">Uncharacterized protein</fullName>
    </submittedName>
</protein>